<dbReference type="Proteomes" id="UP000224003">
    <property type="component" value="Unassembled WGS sequence"/>
</dbReference>
<evidence type="ECO:0000256" key="1">
    <source>
        <dbReference type="SAM" id="SignalP"/>
    </source>
</evidence>
<dbReference type="AlphaFoldDB" id="A0A9X6WGS7"/>
<accession>A0A9X6WGS7</accession>
<dbReference type="Gene3D" id="3.30.457.10">
    <property type="entry name" value="Copper amine oxidase-like, N-terminal domain"/>
    <property type="match status" value="2"/>
</dbReference>
<organism evidence="3 4">
    <name type="scientific">Bacillus thuringiensis</name>
    <dbReference type="NCBI Taxonomy" id="1428"/>
    <lineage>
        <taxon>Bacteria</taxon>
        <taxon>Bacillati</taxon>
        <taxon>Bacillota</taxon>
        <taxon>Bacilli</taxon>
        <taxon>Bacillales</taxon>
        <taxon>Bacillaceae</taxon>
        <taxon>Bacillus</taxon>
        <taxon>Bacillus cereus group</taxon>
    </lineage>
</organism>
<dbReference type="RefSeq" id="WP_098517692.1">
    <property type="nucleotide sequence ID" value="NZ_NUVX01000081.1"/>
</dbReference>
<name>A0A9X6WGS7_BACTU</name>
<feature type="signal peptide" evidence="1">
    <location>
        <begin position="1"/>
        <end position="25"/>
    </location>
</feature>
<gene>
    <name evidence="3" type="ORF">COJ15_32505</name>
</gene>
<evidence type="ECO:0000313" key="4">
    <source>
        <dbReference type="Proteomes" id="UP000224003"/>
    </source>
</evidence>
<proteinExistence type="predicted"/>
<keyword evidence="1" id="KW-0732">Signal</keyword>
<dbReference type="InterPro" id="IPR036582">
    <property type="entry name" value="Mao_N_sf"/>
</dbReference>
<evidence type="ECO:0000313" key="3">
    <source>
        <dbReference type="EMBL" id="PFJ28988.1"/>
    </source>
</evidence>
<reference evidence="3 4" key="1">
    <citation type="submission" date="2017-09" db="EMBL/GenBank/DDBJ databases">
        <title>Large-scale bioinformatics analysis of Bacillus genomes uncovers conserved roles of natural products in bacterial physiology.</title>
        <authorList>
            <consortium name="Agbiome Team Llc"/>
            <person name="Bleich R.M."/>
            <person name="Grubbs K.J."/>
            <person name="Santa Maria K.C."/>
            <person name="Allen S.E."/>
            <person name="Farag S."/>
            <person name="Shank E.A."/>
            <person name="Bowers A."/>
        </authorList>
    </citation>
    <scope>NUCLEOTIDE SEQUENCE [LARGE SCALE GENOMIC DNA]</scope>
    <source>
        <strain evidence="3 4">AFS085496</strain>
    </source>
</reference>
<feature type="domain" description="Copper amine oxidase-like N-terminal" evidence="2">
    <location>
        <begin position="53"/>
        <end position="159"/>
    </location>
</feature>
<dbReference type="SUPFAM" id="SSF55383">
    <property type="entry name" value="Copper amine oxidase, domain N"/>
    <property type="match status" value="2"/>
</dbReference>
<protein>
    <recommendedName>
        <fullName evidence="2">Copper amine oxidase-like N-terminal domain-containing protein</fullName>
    </recommendedName>
</protein>
<sequence>MKKAISSIVAAGVMFSGIATQTVNADVKHVDNSSKKAPISKPIFKEKEILVLINGKKLNTKYKPVMKNNRVLVPIQPIANNLWANLKWDDKTKKTTVTYREKKIQVTNGKKEGLLNGKKTPLDAPIQMINGKVYVPLKVISEGLGGKVKWDAKSSSVSINFDKDINLNINEIHYSSYYNLVMKNNRILVPIKSIADHLGGDLRWDDKTKKTTYTHKGKKVEVTNGKKEGFVNGKKIPLEVPAQIINGGSYVPLRFVSEGLGGKVNWDAKTNTVTINFRETVIENYYYVDGKGKVEKPITRDEYYNRMEQGVELGKELVYITGVKDLTDGTISYEIGHSGIHMIKGKKCMVVFWSMGSSDTQGKGFFNGKYSIMAENYNYNENKNSMYMSDRGELKGFNSYEEVLDYSAIDALEDFGYVDKVEEK</sequence>
<evidence type="ECO:0000259" key="2">
    <source>
        <dbReference type="Pfam" id="PF07833"/>
    </source>
</evidence>
<dbReference type="EMBL" id="NUVX01000081">
    <property type="protein sequence ID" value="PFJ28988.1"/>
    <property type="molecule type" value="Genomic_DNA"/>
</dbReference>
<dbReference type="Pfam" id="PF07833">
    <property type="entry name" value="Cu_amine_oxidN1"/>
    <property type="match status" value="2"/>
</dbReference>
<comment type="caution">
    <text evidence="3">The sequence shown here is derived from an EMBL/GenBank/DDBJ whole genome shotgun (WGS) entry which is preliminary data.</text>
</comment>
<dbReference type="InterPro" id="IPR012854">
    <property type="entry name" value="Cu_amine_oxidase-like_N"/>
</dbReference>
<feature type="domain" description="Copper amine oxidase-like N-terminal" evidence="2">
    <location>
        <begin position="172"/>
        <end position="275"/>
    </location>
</feature>
<feature type="chain" id="PRO_5040887287" description="Copper amine oxidase-like N-terminal domain-containing protein" evidence="1">
    <location>
        <begin position="26"/>
        <end position="424"/>
    </location>
</feature>